<comment type="function">
    <text evidence="5 7">Structural component of flagellum, the bacterial motility apparatus. Part of the rod structure of flagellar basal body.</text>
</comment>
<name>A0A0A0EH99_9RHOB</name>
<evidence type="ECO:0000259" key="8">
    <source>
        <dbReference type="Pfam" id="PF00460"/>
    </source>
</evidence>
<reference evidence="10 11" key="1">
    <citation type="journal article" date="2015" name="Antonie Van Leeuwenhoek">
        <title>Pseudooceanicola atlanticus gen. nov. sp. nov., isolated from surface seawater of the Atlantic Ocean and reclassification of Oceanicola batsensis, Oceanicola marinus, Oceanicola nitratireducens, Oceanicola nanhaiensis, Oceanicola antarcticus and Oceanicola flagellatus, as Pseudooceanicola batsensis comb. nov., Pseudooceanicola marinus comb. nov., Pseudooceanicola nitratireducens comb. nov., Pseudooceanicola nanhaiensis comb. nov., Pseudooceanicola antarcticus comb. nov., and Pseudooceanicola flagellatus comb. nov.</title>
        <authorList>
            <person name="Lai Q."/>
            <person name="Li G."/>
            <person name="Liu X."/>
            <person name="Du Y."/>
            <person name="Sun F."/>
            <person name="Shao Z."/>
        </authorList>
    </citation>
    <scope>NUCLEOTIDE SEQUENCE [LARGE SCALE GENOMIC DNA]</scope>
    <source>
        <strain evidence="10 11">22II-s11g</strain>
    </source>
</reference>
<dbReference type="RefSeq" id="WP_043747135.1">
    <property type="nucleotide sequence ID" value="NZ_AQQX01000002.1"/>
</dbReference>
<comment type="caution">
    <text evidence="10">The sequence shown here is derived from an EMBL/GenBank/DDBJ whole genome shotgun (WGS) entry which is preliminary data.</text>
</comment>
<evidence type="ECO:0000256" key="6">
    <source>
        <dbReference type="ARBA" id="ARBA00025933"/>
    </source>
</evidence>
<dbReference type="InterPro" id="IPR006300">
    <property type="entry name" value="FlgB"/>
</dbReference>
<keyword evidence="11" id="KW-1185">Reference proteome</keyword>
<keyword evidence="10" id="KW-0969">Cilium</keyword>
<dbReference type="InterPro" id="IPR010930">
    <property type="entry name" value="Flg_bb/hook_C_dom"/>
</dbReference>
<organism evidence="10 11">
    <name type="scientific">Pseudooceanicola atlanticus</name>
    <dbReference type="NCBI Taxonomy" id="1461694"/>
    <lineage>
        <taxon>Bacteria</taxon>
        <taxon>Pseudomonadati</taxon>
        <taxon>Pseudomonadota</taxon>
        <taxon>Alphaproteobacteria</taxon>
        <taxon>Rhodobacterales</taxon>
        <taxon>Paracoccaceae</taxon>
        <taxon>Pseudooceanicola</taxon>
    </lineage>
</organism>
<dbReference type="InterPro" id="IPR001444">
    <property type="entry name" value="Flag_bb_rod_N"/>
</dbReference>
<comment type="subcellular location">
    <subcellularLocation>
        <location evidence="1 7">Bacterial flagellum basal body</location>
    </subcellularLocation>
</comment>
<sequence>MSDFLNSLSVSASGLKAQAQRLRHVSENIANVDTPGYRRKTVPFESVARAGEGEGIVRTGRVKLDQSPLDQLYDPSHPLADANGHYDGSNVDLVIEIADAREAQRSYEANLKMFDQARQMSGSLLELLRR</sequence>
<accession>A0A0A0EH99</accession>
<evidence type="ECO:0000256" key="1">
    <source>
        <dbReference type="ARBA" id="ARBA00004117"/>
    </source>
</evidence>
<dbReference type="AlphaFoldDB" id="A0A0A0EH99"/>
<dbReference type="OrthoDB" id="9813951at2"/>
<dbReference type="PIRSF" id="PIRSF002889">
    <property type="entry name" value="Rod_FlgB"/>
    <property type="match status" value="1"/>
</dbReference>
<dbReference type="Pfam" id="PF00460">
    <property type="entry name" value="Flg_bb_rod"/>
    <property type="match status" value="1"/>
</dbReference>
<keyword evidence="10" id="KW-0282">Flagellum</keyword>
<evidence type="ECO:0000259" key="9">
    <source>
        <dbReference type="Pfam" id="PF06429"/>
    </source>
</evidence>
<feature type="domain" description="Flagellar basal body rod protein N-terminal" evidence="8">
    <location>
        <begin position="9"/>
        <end position="38"/>
    </location>
</feature>
<dbReference type="Proteomes" id="UP000030004">
    <property type="component" value="Unassembled WGS sequence"/>
</dbReference>
<dbReference type="EMBL" id="AQQX01000002">
    <property type="protein sequence ID" value="KGM49764.1"/>
    <property type="molecule type" value="Genomic_DNA"/>
</dbReference>
<comment type="similarity">
    <text evidence="2 7">Belongs to the flagella basal body rod proteins family.</text>
</comment>
<dbReference type="GO" id="GO:0071978">
    <property type="term" value="P:bacterial-type flagellum-dependent swarming motility"/>
    <property type="evidence" value="ECO:0007669"/>
    <property type="project" value="TreeGrafter"/>
</dbReference>
<comment type="subunit">
    <text evidence="7">The basal body constitutes a major portion of the flagellar organelle and consists of a number of rings mounted on a central rod.</text>
</comment>
<dbReference type="NCBIfam" id="TIGR01395">
    <property type="entry name" value="FlgC"/>
    <property type="match status" value="1"/>
</dbReference>
<dbReference type="InterPro" id="IPR006299">
    <property type="entry name" value="FlgC"/>
</dbReference>
<evidence type="ECO:0000256" key="2">
    <source>
        <dbReference type="ARBA" id="ARBA00009677"/>
    </source>
</evidence>
<keyword evidence="10" id="KW-0966">Cell projection</keyword>
<evidence type="ECO:0000256" key="7">
    <source>
        <dbReference type="PIRNR" id="PIRNR002889"/>
    </source>
</evidence>
<evidence type="ECO:0000256" key="3">
    <source>
        <dbReference type="ARBA" id="ARBA00014376"/>
    </source>
</evidence>
<dbReference type="Pfam" id="PF06429">
    <property type="entry name" value="Flg_bbr_C"/>
    <property type="match status" value="1"/>
</dbReference>
<dbReference type="STRING" id="1461694.ATO9_07055"/>
<gene>
    <name evidence="10" type="primary">flgC</name>
    <name evidence="10" type="ORF">ATO9_07055</name>
</gene>
<dbReference type="PANTHER" id="PTHR30435">
    <property type="entry name" value="FLAGELLAR PROTEIN"/>
    <property type="match status" value="1"/>
</dbReference>
<evidence type="ECO:0000256" key="4">
    <source>
        <dbReference type="ARBA" id="ARBA00023143"/>
    </source>
</evidence>
<comment type="subunit">
    <text evidence="6">The basal body constitutes a major portion of the flagellar organelle and consists of four rings (L,P,S, and M) mounted on a central rod. The rod consists of about 26 subunits of FlgG in the distal portion, and FlgB, FlgC and FlgF are thought to build up the proximal portion of the rod with about 6 subunits each.</text>
</comment>
<dbReference type="PANTHER" id="PTHR30435:SF19">
    <property type="entry name" value="FLAGELLAR BASAL-BODY ROD PROTEIN FLGG"/>
    <property type="match status" value="1"/>
</dbReference>
<feature type="domain" description="Flagellar basal-body/hook protein C-terminal" evidence="9">
    <location>
        <begin position="84"/>
        <end position="127"/>
    </location>
</feature>
<evidence type="ECO:0000313" key="11">
    <source>
        <dbReference type="Proteomes" id="UP000030004"/>
    </source>
</evidence>
<protein>
    <recommendedName>
        <fullName evidence="3 7">Flagellar basal body rod protein FlgB</fullName>
    </recommendedName>
</protein>
<evidence type="ECO:0000256" key="5">
    <source>
        <dbReference type="ARBA" id="ARBA00024934"/>
    </source>
</evidence>
<dbReference type="GO" id="GO:0030694">
    <property type="term" value="C:bacterial-type flagellum basal body, rod"/>
    <property type="evidence" value="ECO:0007669"/>
    <property type="project" value="InterPro"/>
</dbReference>
<evidence type="ECO:0000313" key="10">
    <source>
        <dbReference type="EMBL" id="KGM49764.1"/>
    </source>
</evidence>
<dbReference type="NCBIfam" id="NF009275">
    <property type="entry name" value="PRK12632.1"/>
    <property type="match status" value="1"/>
</dbReference>
<keyword evidence="4 7" id="KW-0975">Bacterial flagellum</keyword>
<dbReference type="eggNOG" id="COG1558">
    <property type="taxonomic scope" value="Bacteria"/>
</dbReference>
<proteinExistence type="inferred from homology"/>